<organism evidence="2">
    <name type="scientific">viral metagenome</name>
    <dbReference type="NCBI Taxonomy" id="1070528"/>
    <lineage>
        <taxon>unclassified sequences</taxon>
        <taxon>metagenomes</taxon>
        <taxon>organismal metagenomes</taxon>
    </lineage>
</organism>
<name>A0A6M3X8D3_9ZZZZ</name>
<dbReference type="EMBL" id="MT143869">
    <property type="protein sequence ID" value="QJB04036.1"/>
    <property type="molecule type" value="Genomic_DNA"/>
</dbReference>
<accession>A0A6M3X8D3</accession>
<reference evidence="2" key="1">
    <citation type="submission" date="2020-03" db="EMBL/GenBank/DDBJ databases">
        <title>The deep terrestrial virosphere.</title>
        <authorList>
            <person name="Holmfeldt K."/>
            <person name="Nilsson E."/>
            <person name="Simone D."/>
            <person name="Lopez-Fernandez M."/>
            <person name="Wu X."/>
            <person name="de Brujin I."/>
            <person name="Lundin D."/>
            <person name="Andersson A."/>
            <person name="Bertilsson S."/>
            <person name="Dopson M."/>
        </authorList>
    </citation>
    <scope>NUCLEOTIDE SEQUENCE</scope>
    <source>
        <strain evidence="2">MM171A02230</strain>
        <strain evidence="1">MM171B00502</strain>
    </source>
</reference>
<dbReference type="EMBL" id="MT143933">
    <property type="protein sequence ID" value="QJH92945.1"/>
    <property type="molecule type" value="Genomic_DNA"/>
</dbReference>
<gene>
    <name evidence="2" type="ORF">MM171A02230_0004</name>
    <name evidence="1" type="ORF">MM171B00502_0029</name>
</gene>
<dbReference type="AlphaFoldDB" id="A0A6M3X8D3"/>
<proteinExistence type="predicted"/>
<protein>
    <submittedName>
        <fullName evidence="2">Uncharacterized protein</fullName>
    </submittedName>
</protein>
<evidence type="ECO:0000313" key="1">
    <source>
        <dbReference type="EMBL" id="QJB04036.1"/>
    </source>
</evidence>
<sequence>MEPHNTNLYTLGKGILYIADYDTGCGALTYRDLGNCPRLEVEVTEETLDHFSSRSGTRTKDKIVILETGYNVNFDLDEKSVKNLQLFIRGALTTGPTLCANTVLNKEYVLKFKSDNPVGYNETWIFYRVKISPGGPLNLIGDEWMTMSFSGEGLNDSCHSTCPYFWVGMTTTSSTSTTTSSSSSTSTA</sequence>
<evidence type="ECO:0000313" key="2">
    <source>
        <dbReference type="EMBL" id="QJH92945.1"/>
    </source>
</evidence>